<comment type="subunit">
    <text evidence="6">The basal body constitutes a major portion of the flagellar organelle and consists of a number of rings mounted on a central rod.</text>
</comment>
<keyword evidence="9" id="KW-1185">Reference proteome</keyword>
<keyword evidence="4 6" id="KW-0975">Bacterial flagellum</keyword>
<dbReference type="NCBIfam" id="TIGR01396">
    <property type="entry name" value="FlgB"/>
    <property type="match status" value="1"/>
</dbReference>
<comment type="similarity">
    <text evidence="2 6">Belongs to the flagella basal body rod proteins family.</text>
</comment>
<keyword evidence="8" id="KW-0966">Cell projection</keyword>
<gene>
    <name evidence="8" type="primary">flgB</name>
    <name evidence="8" type="ORF">ATZ99_20300</name>
</gene>
<dbReference type="InterPro" id="IPR019776">
    <property type="entry name" value="Flagellar_basal_body_rod_CS"/>
</dbReference>
<dbReference type="PROSITE" id="PS00588">
    <property type="entry name" value="FLAGELLA_BB_ROD"/>
    <property type="match status" value="1"/>
</dbReference>
<dbReference type="PIRSF" id="PIRSF002889">
    <property type="entry name" value="Rod_FlgB"/>
    <property type="match status" value="1"/>
</dbReference>
<dbReference type="GO" id="GO:0030694">
    <property type="term" value="C:bacterial-type flagellum basal body, rod"/>
    <property type="evidence" value="ECO:0007669"/>
    <property type="project" value="InterPro"/>
</dbReference>
<comment type="subcellular location">
    <subcellularLocation>
        <location evidence="1 6">Bacterial flagellum basal body</location>
    </subcellularLocation>
</comment>
<keyword evidence="8" id="KW-0969">Cilium</keyword>
<proteinExistence type="inferred from homology"/>
<sequence>MGIFENISLMEKALDAKWLRNEVIANNIANADTPNFKKTKVIFEDYLRDFLSKNNKISLSTTNERHIKKIYSPLTLKPVLYREENTAYREDGNNVDVEKEMVELAENSLSYNVLVEQVSKEFSLLRTAINEGRK</sequence>
<dbReference type="GO" id="GO:0071978">
    <property type="term" value="P:bacterial-type flagellum-dependent swarming motility"/>
    <property type="evidence" value="ECO:0007669"/>
    <property type="project" value="TreeGrafter"/>
</dbReference>
<dbReference type="STRING" id="520767.ATZ99_20300"/>
<dbReference type="Proteomes" id="UP000075737">
    <property type="component" value="Unassembled WGS sequence"/>
</dbReference>
<organism evidence="8 9">
    <name type="scientific">Thermovenabulum gondwanense</name>
    <dbReference type="NCBI Taxonomy" id="520767"/>
    <lineage>
        <taxon>Bacteria</taxon>
        <taxon>Bacillati</taxon>
        <taxon>Bacillota</taxon>
        <taxon>Clostridia</taxon>
        <taxon>Thermosediminibacterales</taxon>
        <taxon>Thermosediminibacteraceae</taxon>
        <taxon>Thermovenabulum</taxon>
    </lineage>
</organism>
<dbReference type="RefSeq" id="WP_068749121.1">
    <property type="nucleotide sequence ID" value="NZ_LOHZ01000042.1"/>
</dbReference>
<name>A0A161PVM4_9FIRM</name>
<dbReference type="AlphaFoldDB" id="A0A161PVM4"/>
<dbReference type="InterPro" id="IPR001444">
    <property type="entry name" value="Flag_bb_rod_N"/>
</dbReference>
<evidence type="ECO:0000256" key="6">
    <source>
        <dbReference type="PIRNR" id="PIRNR002889"/>
    </source>
</evidence>
<dbReference type="InterPro" id="IPR006300">
    <property type="entry name" value="FlgB"/>
</dbReference>
<comment type="caution">
    <text evidence="8">The sequence shown here is derived from an EMBL/GenBank/DDBJ whole genome shotgun (WGS) entry which is preliminary data.</text>
</comment>
<protein>
    <recommendedName>
        <fullName evidence="3 6">Flagellar basal body rod protein FlgB</fullName>
    </recommendedName>
</protein>
<reference evidence="8 9" key="1">
    <citation type="submission" date="2015-12" db="EMBL/GenBank/DDBJ databases">
        <title>Draft genome of Thermovenabulum gondwanense isolated from a red thermophilic microbial mat colonisisng an outflow channel of a bore well.</title>
        <authorList>
            <person name="Patel B.K."/>
        </authorList>
    </citation>
    <scope>NUCLEOTIDE SEQUENCE [LARGE SCALE GENOMIC DNA]</scope>
    <source>
        <strain evidence="8 9">R270</strain>
    </source>
</reference>
<evidence type="ECO:0000256" key="3">
    <source>
        <dbReference type="ARBA" id="ARBA00014376"/>
    </source>
</evidence>
<evidence type="ECO:0000256" key="2">
    <source>
        <dbReference type="ARBA" id="ARBA00009677"/>
    </source>
</evidence>
<evidence type="ECO:0000256" key="4">
    <source>
        <dbReference type="ARBA" id="ARBA00023143"/>
    </source>
</evidence>
<evidence type="ECO:0000259" key="7">
    <source>
        <dbReference type="Pfam" id="PF00460"/>
    </source>
</evidence>
<dbReference type="OrthoDB" id="9792068at2"/>
<dbReference type="EMBL" id="LOHZ01000042">
    <property type="protein sequence ID" value="KYO64594.1"/>
    <property type="molecule type" value="Genomic_DNA"/>
</dbReference>
<dbReference type="Pfam" id="PF00460">
    <property type="entry name" value="Flg_bb_rod"/>
    <property type="match status" value="1"/>
</dbReference>
<evidence type="ECO:0000313" key="9">
    <source>
        <dbReference type="Proteomes" id="UP000075737"/>
    </source>
</evidence>
<dbReference type="PANTHER" id="PTHR30435:SF12">
    <property type="entry name" value="FLAGELLAR BASAL BODY ROD PROTEIN FLGB"/>
    <property type="match status" value="1"/>
</dbReference>
<dbReference type="PANTHER" id="PTHR30435">
    <property type="entry name" value="FLAGELLAR PROTEIN"/>
    <property type="match status" value="1"/>
</dbReference>
<evidence type="ECO:0000313" key="8">
    <source>
        <dbReference type="EMBL" id="KYO64594.1"/>
    </source>
</evidence>
<feature type="domain" description="Flagellar basal body rod protein N-terminal" evidence="7">
    <location>
        <begin position="19"/>
        <end position="37"/>
    </location>
</feature>
<evidence type="ECO:0000256" key="1">
    <source>
        <dbReference type="ARBA" id="ARBA00004117"/>
    </source>
</evidence>
<accession>A0A161PVM4</accession>
<evidence type="ECO:0000256" key="5">
    <source>
        <dbReference type="ARBA" id="ARBA00024934"/>
    </source>
</evidence>
<keyword evidence="8" id="KW-0282">Flagellum</keyword>
<comment type="function">
    <text evidence="5 6">Structural component of flagellum, the bacterial motility apparatus. Part of the rod structure of flagellar basal body.</text>
</comment>
<dbReference type="PATRIC" id="fig|520767.4.peg.2151"/>